<keyword evidence="4" id="KW-0378">Hydrolase</keyword>
<name>D5EPB6_CORAD</name>
<dbReference type="GO" id="GO:0047372">
    <property type="term" value="F:monoacylglycerol lipase activity"/>
    <property type="evidence" value="ECO:0007669"/>
    <property type="project" value="TreeGrafter"/>
</dbReference>
<dbReference type="KEGG" id="caa:Caka_2610"/>
<dbReference type="AlphaFoldDB" id="D5EPB6"/>
<dbReference type="EMBL" id="CP001998">
    <property type="protein sequence ID" value="ADE55626.1"/>
    <property type="molecule type" value="Genomic_DNA"/>
</dbReference>
<evidence type="ECO:0000313" key="5">
    <source>
        <dbReference type="Proteomes" id="UP000000925"/>
    </source>
</evidence>
<reference evidence="4 5" key="1">
    <citation type="journal article" date="2010" name="Stand. Genomic Sci.">
        <title>Complete genome sequence of Coraliomargarita akajimensis type strain (04OKA010-24).</title>
        <authorList>
            <person name="Mavromatis K."/>
            <person name="Abt B."/>
            <person name="Brambilla E."/>
            <person name="Lapidus A."/>
            <person name="Copeland A."/>
            <person name="Deshpande S."/>
            <person name="Nolan M."/>
            <person name="Lucas S."/>
            <person name="Tice H."/>
            <person name="Cheng J.F."/>
            <person name="Han C."/>
            <person name="Detter J.C."/>
            <person name="Woyke T."/>
            <person name="Goodwin L."/>
            <person name="Pitluck S."/>
            <person name="Held B."/>
            <person name="Brettin T."/>
            <person name="Tapia R."/>
            <person name="Ivanova N."/>
            <person name="Mikhailova N."/>
            <person name="Pati A."/>
            <person name="Liolios K."/>
            <person name="Chen A."/>
            <person name="Palaniappan K."/>
            <person name="Land M."/>
            <person name="Hauser L."/>
            <person name="Chang Y.J."/>
            <person name="Jeffries C.D."/>
            <person name="Rohde M."/>
            <person name="Goker M."/>
            <person name="Bristow J."/>
            <person name="Eisen J.A."/>
            <person name="Markowitz V."/>
            <person name="Hugenholtz P."/>
            <person name="Klenk H.P."/>
            <person name="Kyrpides N.C."/>
        </authorList>
    </citation>
    <scope>NUCLEOTIDE SEQUENCE [LARGE SCALE GENOMIC DNA]</scope>
    <source>
        <strain evidence="5">DSM 45221 / IAM 15411 / JCM 23193 / KCTC 12865</strain>
    </source>
</reference>
<dbReference type="OrthoDB" id="332676at2"/>
<dbReference type="PANTHER" id="PTHR10794:SF94">
    <property type="entry name" value="ESTERASE YHET-RELATED"/>
    <property type="match status" value="1"/>
</dbReference>
<evidence type="ECO:0000313" key="4">
    <source>
        <dbReference type="EMBL" id="ADE55626.1"/>
    </source>
</evidence>
<comment type="similarity">
    <text evidence="1">Belongs to the AB hydrolase superfamily. AB hydrolase 4 family.</text>
</comment>
<sequence>MPIIEQSSYRPPRGFSNAHLQTIYPAILRRLPMRTIDRERIDTPDGDFLDLDWARPHNGKQLVVITHGLEGSTEGPYVQGMAHAFVNAGWDVCAWNFRGCSGETNRLLRTYHSGASEELATVLAHVYSTTPYSHIALIGFSLGGNLQLKYLGERGNQLDDRLCGAVALSVPCDLASSAKRLEHWSNRIYMRRFMNYLRPKVRDKLQRFPTEIEDHGLDQMRTFAEFDNAYTAPIHGFKDASDYWEQSRCDQYLGDIRVPTLLINAVDDPFLTESCFPRNQAASSDYFYLETPERGGHVGFIQFSKSKLYWSEHRALEFLS</sequence>
<dbReference type="InterPro" id="IPR000073">
    <property type="entry name" value="AB_hydrolase_1"/>
</dbReference>
<dbReference type="Gene3D" id="3.40.50.1820">
    <property type="entry name" value="alpha/beta hydrolase"/>
    <property type="match status" value="1"/>
</dbReference>
<gene>
    <name evidence="4" type="ordered locus">Caka_2610</name>
</gene>
<dbReference type="PANTHER" id="PTHR10794">
    <property type="entry name" value="ABHYDROLASE DOMAIN-CONTAINING PROTEIN"/>
    <property type="match status" value="1"/>
</dbReference>
<dbReference type="GO" id="GO:0034338">
    <property type="term" value="F:short-chain carboxylesterase activity"/>
    <property type="evidence" value="ECO:0007669"/>
    <property type="project" value="TreeGrafter"/>
</dbReference>
<proteinExistence type="inferred from homology"/>
<dbReference type="HOGENOM" id="CLU_032487_0_0_0"/>
<dbReference type="Proteomes" id="UP000000925">
    <property type="component" value="Chromosome"/>
</dbReference>
<feature type="active site" description="Charge relay system" evidence="2">
    <location>
        <position position="141"/>
    </location>
</feature>
<dbReference type="InterPro" id="IPR029058">
    <property type="entry name" value="AB_hydrolase_fold"/>
</dbReference>
<protein>
    <submittedName>
        <fullName evidence="4">Alpha/beta hydrolase fold protein</fullName>
    </submittedName>
</protein>
<keyword evidence="5" id="KW-1185">Reference proteome</keyword>
<feature type="active site" description="Charge relay system" evidence="2">
    <location>
        <position position="297"/>
    </location>
</feature>
<organism evidence="4 5">
    <name type="scientific">Coraliomargarita akajimensis (strain DSM 45221 / IAM 15411 / JCM 23193 / KCTC 12865 / 04OKA010-24)</name>
    <dbReference type="NCBI Taxonomy" id="583355"/>
    <lineage>
        <taxon>Bacteria</taxon>
        <taxon>Pseudomonadati</taxon>
        <taxon>Verrucomicrobiota</taxon>
        <taxon>Opitutia</taxon>
        <taxon>Puniceicoccales</taxon>
        <taxon>Coraliomargaritaceae</taxon>
        <taxon>Coraliomargarita</taxon>
    </lineage>
</organism>
<evidence type="ECO:0000259" key="3">
    <source>
        <dbReference type="Pfam" id="PF00561"/>
    </source>
</evidence>
<dbReference type="STRING" id="583355.Caka_2610"/>
<feature type="domain" description="AB hydrolase-1" evidence="3">
    <location>
        <begin position="62"/>
        <end position="301"/>
    </location>
</feature>
<dbReference type="PIRSF" id="PIRSF005211">
    <property type="entry name" value="Ab_hydro_YheT"/>
    <property type="match status" value="1"/>
</dbReference>
<evidence type="ECO:0000256" key="1">
    <source>
        <dbReference type="ARBA" id="ARBA00010884"/>
    </source>
</evidence>
<accession>D5EPB6</accession>
<feature type="active site" description="Charge relay system" evidence="2">
    <location>
        <position position="268"/>
    </location>
</feature>
<dbReference type="eggNOG" id="COG0429">
    <property type="taxonomic scope" value="Bacteria"/>
</dbReference>
<dbReference type="ESTHER" id="corad-d5epb6">
    <property type="family name" value="abh_upf0017"/>
</dbReference>
<evidence type="ECO:0000256" key="2">
    <source>
        <dbReference type="PIRSR" id="PIRSR005211-1"/>
    </source>
</evidence>
<dbReference type="InterPro" id="IPR012020">
    <property type="entry name" value="ABHD4"/>
</dbReference>
<dbReference type="SUPFAM" id="SSF53474">
    <property type="entry name" value="alpha/beta-Hydrolases"/>
    <property type="match status" value="1"/>
</dbReference>
<dbReference type="Pfam" id="PF00561">
    <property type="entry name" value="Abhydrolase_1"/>
    <property type="match status" value="1"/>
</dbReference>
<dbReference type="InterPro" id="IPR050960">
    <property type="entry name" value="AB_hydrolase_4_sf"/>
</dbReference>